<organism evidence="2 3">
    <name type="scientific">Sporothrix epigloea</name>
    <dbReference type="NCBI Taxonomy" id="1892477"/>
    <lineage>
        <taxon>Eukaryota</taxon>
        <taxon>Fungi</taxon>
        <taxon>Dikarya</taxon>
        <taxon>Ascomycota</taxon>
        <taxon>Pezizomycotina</taxon>
        <taxon>Sordariomycetes</taxon>
        <taxon>Sordariomycetidae</taxon>
        <taxon>Ophiostomatales</taxon>
        <taxon>Ophiostomataceae</taxon>
        <taxon>Sporothrix</taxon>
    </lineage>
</organism>
<comment type="caution">
    <text evidence="2">The sequence shown here is derived from an EMBL/GenBank/DDBJ whole genome shotgun (WGS) entry which is preliminary data.</text>
</comment>
<evidence type="ECO:0000313" key="2">
    <source>
        <dbReference type="EMBL" id="CAK7268757.1"/>
    </source>
</evidence>
<accession>A0ABP0DP38</accession>
<feature type="compositionally biased region" description="Basic residues" evidence="1">
    <location>
        <begin position="654"/>
        <end position="663"/>
    </location>
</feature>
<feature type="compositionally biased region" description="Basic and acidic residues" evidence="1">
    <location>
        <begin position="827"/>
        <end position="837"/>
    </location>
</feature>
<protein>
    <submittedName>
        <fullName evidence="2">Uncharacterized protein</fullName>
    </submittedName>
</protein>
<feature type="compositionally biased region" description="Basic residues" evidence="1">
    <location>
        <begin position="754"/>
        <end position="763"/>
    </location>
</feature>
<sequence>MWPTDGDGLDRDRSIDASTPQVSVLYGFQGAISFNLDNRSSFIDAVLRLVGPLRNINVAFLAADRNGNGLVVKHTLHDIANDKSLDPFCFDMLKNYLTKPSVITSRQVPFVHLLGDTLPKHHYQPTKDEEWPKEHAEDGLAYCTLSEDLHRMAHHWYDVAYLVVPPPIQDRNLKQGQKLHLASNQYREQLMLVARILTPGAGLAILKEGDAGIVPHCRFGLLKRIVTPLIMAPRFLTRGGMGFTQVEWDELVQCVFPANYDPALSDGFTRVRFLMQPLGSHTVSIFLAGVNSAECQEVSRLKNVVPPTSIRAGLASRIDRLVQSATTPVEQAQLIGVDIWPNGLFWDPEARPIQAGIGPCTEKSLEHIFDQPAVVPSVITIRPRYGAYTAHVVGSKDDYSIVPSRSFAFELDGTVAGFLDAVYQLVQHQIPGAGGSGTTQPSLWIWQRENSNRPEFYVTHETTQHEWLVICSQIVGPAIWVLPIDPKSIAKCNVIPASSSSSWGLRTSYHNFQTAAFHKALCTEKIPAREQSRSVNDNGKEYILSPSDGFIGLDVCTLCDCIFDTGTSAKKKLRHMVDAHGVLHKQLRATRPKAILGAGHKDDQKDLLDKDILQTTPRTSLKRKSETAQDTGSRNILHEVVSVSSPSVAGRTAAAKRRKIKFRGARDNDSAYRPHTDGSDDERDHDLGSAKLLAEDLMDEDQRKKQRRASAGPKKRVDDPTYRPRIDGSDDERDHDLGSAKFLAEDLLAEDQRKKQRRSGAGKKHVDDPSYRPSKVTDDEDDDKVKKVDGKTGPAPPSVKLVQGGGRSKKNPGGRSNDTGTASVPVKDNEHGDHKLEPSPVTAGVTTRAASKTRGKTGARKKAAPRGALAASTLRRGRSRNATPSAK</sequence>
<feature type="region of interest" description="Disordered" evidence="1">
    <location>
        <begin position="644"/>
        <end position="887"/>
    </location>
</feature>
<evidence type="ECO:0000313" key="3">
    <source>
        <dbReference type="Proteomes" id="UP001642501"/>
    </source>
</evidence>
<keyword evidence="3" id="KW-1185">Reference proteome</keyword>
<dbReference type="EMBL" id="CAWUOM010000050">
    <property type="protein sequence ID" value="CAK7268757.1"/>
    <property type="molecule type" value="Genomic_DNA"/>
</dbReference>
<feature type="compositionally biased region" description="Basic and acidic residues" evidence="1">
    <location>
        <begin position="664"/>
        <end position="688"/>
    </location>
</feature>
<gene>
    <name evidence="2" type="ORF">SEPCBS57363_003254</name>
</gene>
<name>A0ABP0DP38_9PEZI</name>
<feature type="compositionally biased region" description="Basic residues" evidence="1">
    <location>
        <begin position="851"/>
        <end position="864"/>
    </location>
</feature>
<dbReference type="Proteomes" id="UP001642501">
    <property type="component" value="Unassembled WGS sequence"/>
</dbReference>
<reference evidence="2 3" key="1">
    <citation type="submission" date="2024-01" db="EMBL/GenBank/DDBJ databases">
        <authorList>
            <person name="Allen C."/>
            <person name="Tagirdzhanova G."/>
        </authorList>
    </citation>
    <scope>NUCLEOTIDE SEQUENCE [LARGE SCALE GENOMIC DNA]</scope>
    <source>
        <strain evidence="2 3">CBS 573.63</strain>
    </source>
</reference>
<feature type="compositionally biased region" description="Basic and acidic residues" evidence="1">
    <location>
        <begin position="715"/>
        <end position="738"/>
    </location>
</feature>
<evidence type="ECO:0000256" key="1">
    <source>
        <dbReference type="SAM" id="MobiDB-lite"/>
    </source>
</evidence>
<proteinExistence type="predicted"/>